<gene>
    <name evidence="1" type="ORF">CYMTET_18021</name>
</gene>
<sequence length="68" mass="7435">MEATERILGASRSTNRDWLVSLCITISAVGGNQSQYVAPPSANNCNFVQRNFRDLLSKPQVPPESKGN</sequence>
<protein>
    <submittedName>
        <fullName evidence="1">Uncharacterized protein</fullName>
    </submittedName>
</protein>
<dbReference type="AlphaFoldDB" id="A0AAE0L6B6"/>
<name>A0AAE0L6B6_9CHLO</name>
<dbReference type="EMBL" id="LGRX02008278">
    <property type="protein sequence ID" value="KAK3273753.1"/>
    <property type="molecule type" value="Genomic_DNA"/>
</dbReference>
<evidence type="ECO:0000313" key="1">
    <source>
        <dbReference type="EMBL" id="KAK3273753.1"/>
    </source>
</evidence>
<organism evidence="1 2">
    <name type="scientific">Cymbomonas tetramitiformis</name>
    <dbReference type="NCBI Taxonomy" id="36881"/>
    <lineage>
        <taxon>Eukaryota</taxon>
        <taxon>Viridiplantae</taxon>
        <taxon>Chlorophyta</taxon>
        <taxon>Pyramimonadophyceae</taxon>
        <taxon>Pyramimonadales</taxon>
        <taxon>Pyramimonadaceae</taxon>
        <taxon>Cymbomonas</taxon>
    </lineage>
</organism>
<comment type="caution">
    <text evidence="1">The sequence shown here is derived from an EMBL/GenBank/DDBJ whole genome shotgun (WGS) entry which is preliminary data.</text>
</comment>
<dbReference type="Proteomes" id="UP001190700">
    <property type="component" value="Unassembled WGS sequence"/>
</dbReference>
<proteinExistence type="predicted"/>
<evidence type="ECO:0000313" key="2">
    <source>
        <dbReference type="Proteomes" id="UP001190700"/>
    </source>
</evidence>
<reference evidence="1 2" key="1">
    <citation type="journal article" date="2015" name="Genome Biol. Evol.">
        <title>Comparative Genomics of a Bacterivorous Green Alga Reveals Evolutionary Causalities and Consequences of Phago-Mixotrophic Mode of Nutrition.</title>
        <authorList>
            <person name="Burns J.A."/>
            <person name="Paasch A."/>
            <person name="Narechania A."/>
            <person name="Kim E."/>
        </authorList>
    </citation>
    <scope>NUCLEOTIDE SEQUENCE [LARGE SCALE GENOMIC DNA]</scope>
    <source>
        <strain evidence="1 2">PLY_AMNH</strain>
    </source>
</reference>
<keyword evidence="2" id="KW-1185">Reference proteome</keyword>
<accession>A0AAE0L6B6</accession>